<keyword evidence="2" id="KW-0812">Transmembrane</keyword>
<organism evidence="3">
    <name type="scientific">Mus musculus</name>
    <name type="common">Mouse</name>
    <dbReference type="NCBI Taxonomy" id="10090"/>
    <lineage>
        <taxon>Eukaryota</taxon>
        <taxon>Metazoa</taxon>
        <taxon>Chordata</taxon>
        <taxon>Craniata</taxon>
        <taxon>Vertebrata</taxon>
        <taxon>Euteleostomi</taxon>
        <taxon>Mammalia</taxon>
        <taxon>Eutheria</taxon>
        <taxon>Euarchontoglires</taxon>
        <taxon>Glires</taxon>
        <taxon>Rodentia</taxon>
        <taxon>Myomorpha</taxon>
        <taxon>Muroidea</taxon>
        <taxon>Muridae</taxon>
        <taxon>Murinae</taxon>
        <taxon>Mus</taxon>
        <taxon>Mus</taxon>
    </lineage>
</organism>
<reference evidence="3" key="5">
    <citation type="journal article" date="2001" name="Nature">
        <title>Functional annotation of a full-length mouse cDNA collection.</title>
        <authorList>
            <consortium name="The RIKEN Genome Exploration Research Group Phase II Team and the FANTOM Consortium"/>
        </authorList>
    </citation>
    <scope>NUCLEOTIDE SEQUENCE</scope>
    <source>
        <strain evidence="3">C57BL/6J</strain>
        <tissue evidence="3">Whole body</tissue>
    </source>
</reference>
<protein>
    <submittedName>
        <fullName evidence="3">Uncharacterized protein</fullName>
    </submittedName>
</protein>
<evidence type="ECO:0000256" key="2">
    <source>
        <dbReference type="SAM" id="Phobius"/>
    </source>
</evidence>
<reference evidence="3" key="7">
    <citation type="journal article" date="2005" name="Science">
        <title>The Transcriptional Landscape of the Mammalian Genome.</title>
        <authorList>
            <consortium name="The FANTOM Consortium"/>
            <consortium name="Riken Genome Exploration Research Group and Genome Science Group (Genome Network Project Core Group)"/>
        </authorList>
    </citation>
    <scope>NUCLEOTIDE SEQUENCE</scope>
    <source>
        <strain evidence="3">C57BL/6J</strain>
        <tissue evidence="3">Whole body</tissue>
    </source>
</reference>
<reference evidence="3" key="3">
    <citation type="journal article" date="2000" name="Genome Res.">
        <title>RIKEN integrated sequence analysis (RISA) system--384-format sequencing pipeline with 384 multicapillary sequencer.</title>
        <authorList>
            <person name="Shibata K."/>
            <person name="Itoh M."/>
            <person name="Aizawa K."/>
            <person name="Nagaoka S."/>
            <person name="Sasaki N."/>
            <person name="Carninci P."/>
            <person name="Konno H."/>
            <person name="Akiyama J."/>
            <person name="Nishi K."/>
            <person name="Kitsunai T."/>
            <person name="Tashiro H."/>
            <person name="Itoh M."/>
            <person name="Sumi N."/>
            <person name="Ishii Y."/>
            <person name="Nakamura S."/>
            <person name="Hazama M."/>
            <person name="Nishine T."/>
            <person name="Harada A."/>
            <person name="Yamamoto R."/>
            <person name="Matsumoto H."/>
            <person name="Sakaguchi S."/>
            <person name="Ikegami T."/>
            <person name="Kashiwagi K."/>
            <person name="Fujiwake S."/>
            <person name="Inoue K."/>
            <person name="Togawa Y."/>
            <person name="Izawa M."/>
            <person name="Ohara E."/>
            <person name="Watahiki M."/>
            <person name="Yoneda Y."/>
            <person name="Ishikawa T."/>
            <person name="Ozawa K."/>
            <person name="Tanaka T."/>
            <person name="Matsuura S."/>
            <person name="Kawai J."/>
            <person name="Okazaki Y."/>
            <person name="Muramatsu M."/>
            <person name="Inoue Y."/>
            <person name="Kira A."/>
            <person name="Hayashizaki Y."/>
        </authorList>
    </citation>
    <scope>NUCLEOTIDE SEQUENCE</scope>
    <source>
        <strain evidence="3">C57BL/6J</strain>
        <tissue evidence="3">Whole body</tissue>
    </source>
</reference>
<dbReference type="EMBL" id="AK012908">
    <property type="protein sequence ID" value="BAB28545.1"/>
    <property type="molecule type" value="mRNA"/>
</dbReference>
<name>Q9CSG4_MOUSE</name>
<feature type="non-terminal residue" evidence="3">
    <location>
        <position position="1"/>
    </location>
</feature>
<evidence type="ECO:0000313" key="3">
    <source>
        <dbReference type="EMBL" id="BAB28545.1"/>
    </source>
</evidence>
<feature type="transmembrane region" description="Helical" evidence="2">
    <location>
        <begin position="100"/>
        <end position="119"/>
    </location>
</feature>
<reference evidence="3" key="8">
    <citation type="journal article" date="2005" name="Science">
        <title>Antisense Transcription in the Mammalian Transcriptome.</title>
        <authorList>
            <consortium name="RIKEN Genome Exploration Research Group and Genome Science Group (Genome Network Project Core Group) and the FANTOM Consortium"/>
        </authorList>
    </citation>
    <scope>NUCLEOTIDE SEQUENCE</scope>
    <source>
        <strain evidence="3">C57BL/6J</strain>
        <tissue evidence="3">Whole body</tissue>
    </source>
</reference>
<reference evidence="3" key="6">
    <citation type="journal article" date="2002" name="Nature">
        <title>Analysis of the mouse transcriptome based on functional annotation of 60,770 full-length cDNAs.</title>
        <authorList>
            <consortium name="The FANTOM Consortium and the RIKEN Genome Exploration Research Group Phase I and II Team"/>
        </authorList>
    </citation>
    <scope>NUCLEOTIDE SEQUENCE</scope>
    <source>
        <strain evidence="3">C57BL/6J</strain>
        <tissue evidence="3">Whole body</tissue>
    </source>
</reference>
<proteinExistence type="evidence at transcript level"/>
<evidence type="ECO:0000256" key="1">
    <source>
        <dbReference type="SAM" id="MobiDB-lite"/>
    </source>
</evidence>
<dbReference type="AGR" id="MGI:1919933"/>
<reference evidence="3" key="1">
    <citation type="journal article" date="1999" name="Methods Enzymol.">
        <title>High-efficiency full-length cDNA cloning.</title>
        <authorList>
            <person name="Carninci P."/>
            <person name="Hayashizaki Y."/>
        </authorList>
    </citation>
    <scope>NUCLEOTIDE SEQUENCE</scope>
    <source>
        <strain evidence="3">C57BL/6J</strain>
        <tissue evidence="3">Whole body</tissue>
    </source>
</reference>
<keyword evidence="2" id="KW-0472">Membrane</keyword>
<feature type="region of interest" description="Disordered" evidence="1">
    <location>
        <begin position="1"/>
        <end position="31"/>
    </location>
</feature>
<sequence length="138" mass="15074">VGRNGGLRGPPVAGAADPGIGRVGGSERPRGHVSRITAVSGAWARRPSPGHPAVGTLRSPDFCKRTSPLCSEQLKLCVKKLLKSDFYLKKQTNNNKKKPNFFQVFVLGFFVLFWCSLQYSTSSPPFSSWCIIHETNLG</sequence>
<reference evidence="3" key="4">
    <citation type="submission" date="2000-07" db="EMBL/GenBank/DDBJ databases">
        <authorList>
            <person name="Adachi J."/>
            <person name="Aizawa K."/>
            <person name="Akahira S."/>
            <person name="Akimura T."/>
            <person name="Arai A."/>
            <person name="Aono H."/>
            <person name="Arakawa T."/>
            <person name="Bono H."/>
            <person name="Carninci P."/>
            <person name="Fukuda S."/>
            <person name="Fukunishi Y."/>
            <person name="Furuno M."/>
            <person name="Hanagaki T."/>
            <person name="Hara A."/>
            <person name="Hayatsu N."/>
            <person name="Hiramoto K."/>
            <person name="Hiraoka T."/>
            <person name="Hori F."/>
            <person name="Imotani K."/>
            <person name="Ishii Y."/>
            <person name="Itoh M."/>
            <person name="Izawa M."/>
            <person name="Kasukawa T."/>
            <person name="Kato H."/>
            <person name="Kawai J."/>
            <person name="Kojima Y."/>
            <person name="Konno H."/>
            <person name="Kouda M."/>
            <person name="Koya S."/>
            <person name="Kurihara C."/>
            <person name="Matsuyama T."/>
            <person name="Miyazaki A."/>
            <person name="Nishi K."/>
            <person name="Nomura K."/>
            <person name="Numazaki R."/>
            <person name="Ohno M."/>
            <person name="Okazaki Y."/>
            <person name="Okido T."/>
            <person name="Owa C."/>
            <person name="Saito H."/>
            <person name="Saito R."/>
            <person name="Sakai C."/>
            <person name="Sakai K."/>
            <person name="Sano H."/>
            <person name="Sasaki D."/>
            <person name="Shibata K."/>
            <person name="Shibata Y."/>
            <person name="Shinagawa A."/>
            <person name="Shiraki T."/>
            <person name="Sogabe Y."/>
            <person name="Suzuki H."/>
            <person name="Tagami M."/>
            <person name="Tagawa A."/>
            <person name="Takahashi F."/>
            <person name="Tanaka T."/>
            <person name="Tejima Y."/>
            <person name="Toya T."/>
            <person name="Yamamura T."/>
            <person name="Yasunishi A."/>
            <person name="Yoshida K."/>
            <person name="Yoshino M."/>
            <person name="Muramatsu M."/>
            <person name="Hayashizaki Y."/>
        </authorList>
    </citation>
    <scope>NUCLEOTIDE SEQUENCE</scope>
    <source>
        <strain evidence="3">C57BL/6J</strain>
        <tissue evidence="3">Whole body</tissue>
    </source>
</reference>
<dbReference type="MGI" id="MGI:1919933">
    <property type="gene designation" value="Proser1"/>
</dbReference>
<dbReference type="AlphaFoldDB" id="Q9CSG4"/>
<evidence type="ECO:0000313" key="4">
    <source>
        <dbReference type="MGI" id="MGI:1919933"/>
    </source>
</evidence>
<accession>Q9CSG4</accession>
<keyword evidence="2" id="KW-1133">Transmembrane helix</keyword>
<reference evidence="3" key="2">
    <citation type="journal article" date="2000" name="Genome Res.">
        <title>Normalization and subtraction of cap-trapper-selected cDNAs to prepare full-length cDNA libraries for rapid discovery of new genes.</title>
        <authorList>
            <person name="Carninci P."/>
            <person name="Shibata Y."/>
            <person name="Hayatsu N."/>
            <person name="Sugahara Y."/>
            <person name="Shibata K."/>
            <person name="Itoh M."/>
            <person name="Konno H."/>
            <person name="Okazaki Y."/>
            <person name="Muramatsu M."/>
            <person name="Hayashizaki Y."/>
        </authorList>
    </citation>
    <scope>NUCLEOTIDE SEQUENCE</scope>
    <source>
        <strain evidence="3">C57BL/6J</strain>
        <tissue evidence="3">Whole body</tissue>
    </source>
</reference>
<gene>
    <name evidence="4" type="primary">Proser1</name>
    <name evidence="4" type="synonym">2810046L04Rik</name>
</gene>